<feature type="chain" id="PRO_5008147516" evidence="2">
    <location>
        <begin position="32"/>
        <end position="147"/>
    </location>
</feature>
<evidence type="ECO:0000313" key="3">
    <source>
        <dbReference type="Proteomes" id="UP000050741"/>
    </source>
</evidence>
<organism evidence="3 4">
    <name type="scientific">Globodera pallida</name>
    <name type="common">Potato cyst nematode worm</name>
    <name type="synonym">Heterodera pallida</name>
    <dbReference type="NCBI Taxonomy" id="36090"/>
    <lineage>
        <taxon>Eukaryota</taxon>
        <taxon>Metazoa</taxon>
        <taxon>Ecdysozoa</taxon>
        <taxon>Nematoda</taxon>
        <taxon>Chromadorea</taxon>
        <taxon>Rhabditida</taxon>
        <taxon>Tylenchina</taxon>
        <taxon>Tylenchomorpha</taxon>
        <taxon>Tylenchoidea</taxon>
        <taxon>Heteroderidae</taxon>
        <taxon>Heteroderinae</taxon>
        <taxon>Globodera</taxon>
    </lineage>
</organism>
<reference evidence="3" key="2">
    <citation type="submission" date="2014-05" db="EMBL/GenBank/DDBJ databases">
        <title>The genome and life-stage specific transcriptomes of Globodera pallida elucidate key aspects of plant parasitism by a cyst nematode.</title>
        <authorList>
            <person name="Cotton J.A."/>
            <person name="Lilley C.J."/>
            <person name="Jones L.M."/>
            <person name="Kikuchi T."/>
            <person name="Reid A.J."/>
            <person name="Thorpe P."/>
            <person name="Tsai I.J."/>
            <person name="Beasley H."/>
            <person name="Blok V."/>
            <person name="Cock P.J.A."/>
            <person name="Van den Akker S.E."/>
            <person name="Holroyd N."/>
            <person name="Hunt M."/>
            <person name="Mantelin S."/>
            <person name="Naghra H."/>
            <person name="Pain A."/>
            <person name="Palomares-Rius J.E."/>
            <person name="Zarowiecki M."/>
            <person name="Berriman M."/>
            <person name="Jones J.T."/>
            <person name="Urwin P.E."/>
        </authorList>
    </citation>
    <scope>NUCLEOTIDE SEQUENCE [LARGE SCALE GENOMIC DNA]</scope>
    <source>
        <strain evidence="3">Lindley</strain>
    </source>
</reference>
<sequence>MSKKMNFQFLTLPQFVFAFLLLNFSMRGTHGQRSIRVRYPWKALNDGLGSLSMHVQQVPSMPTRQTARRNSERQNQPLGKDPMPNAKLNRRKLVSVRYQSVFGNSEPLRGSEYVPTNIELYTGKLATSRREKFNWAPRGNLYLFPRH</sequence>
<keyword evidence="3" id="KW-1185">Reference proteome</keyword>
<dbReference type="WBParaSite" id="GPLIN_001137900">
    <property type="protein sequence ID" value="GPLIN_001137900"/>
    <property type="gene ID" value="GPLIN_001137900"/>
</dbReference>
<protein>
    <submittedName>
        <fullName evidence="4">Uncharacterized protein</fullName>
    </submittedName>
</protein>
<dbReference type="AlphaFoldDB" id="A0A183CES4"/>
<feature type="signal peptide" evidence="2">
    <location>
        <begin position="1"/>
        <end position="31"/>
    </location>
</feature>
<accession>A0A183CES4</accession>
<feature type="region of interest" description="Disordered" evidence="1">
    <location>
        <begin position="59"/>
        <end position="86"/>
    </location>
</feature>
<evidence type="ECO:0000256" key="2">
    <source>
        <dbReference type="SAM" id="SignalP"/>
    </source>
</evidence>
<proteinExistence type="predicted"/>
<reference evidence="3" key="1">
    <citation type="submission" date="2013-12" db="EMBL/GenBank/DDBJ databases">
        <authorList>
            <person name="Aslett M."/>
        </authorList>
    </citation>
    <scope>NUCLEOTIDE SEQUENCE [LARGE SCALE GENOMIC DNA]</scope>
    <source>
        <strain evidence="3">Lindley</strain>
    </source>
</reference>
<evidence type="ECO:0000256" key="1">
    <source>
        <dbReference type="SAM" id="MobiDB-lite"/>
    </source>
</evidence>
<keyword evidence="2" id="KW-0732">Signal</keyword>
<reference evidence="4" key="3">
    <citation type="submission" date="2016-06" db="UniProtKB">
        <authorList>
            <consortium name="WormBaseParasite"/>
        </authorList>
    </citation>
    <scope>IDENTIFICATION</scope>
</reference>
<name>A0A183CES4_GLOPA</name>
<dbReference type="Proteomes" id="UP000050741">
    <property type="component" value="Unassembled WGS sequence"/>
</dbReference>
<evidence type="ECO:0000313" key="4">
    <source>
        <dbReference type="WBParaSite" id="GPLIN_001137900"/>
    </source>
</evidence>